<dbReference type="InterPro" id="IPR036514">
    <property type="entry name" value="SGNH_hydro_sf"/>
</dbReference>
<reference evidence="4" key="1">
    <citation type="submission" date="2015-11" db="EMBL/GenBank/DDBJ databases">
        <authorList>
            <person name="Kumar R."/>
            <person name="Singh D."/>
            <person name="Swarnkar M.K."/>
            <person name="Singh A.K."/>
            <person name="Kumar S."/>
        </authorList>
    </citation>
    <scope>NUCLEOTIDE SEQUENCE [LARGE SCALE GENOMIC DNA]</scope>
    <source>
        <strain evidence="4">ERGS4:06</strain>
    </source>
</reference>
<dbReference type="AlphaFoldDB" id="A0A0S2LXL7"/>
<dbReference type="Pfam" id="PF13472">
    <property type="entry name" value="Lipase_GDSL_2"/>
    <property type="match status" value="1"/>
</dbReference>
<feature type="chain" id="PRO_5038857774" description="SGNH hydrolase-type esterase domain-containing protein" evidence="1">
    <location>
        <begin position="28"/>
        <end position="283"/>
    </location>
</feature>
<protein>
    <recommendedName>
        <fullName evidence="2">SGNH hydrolase-type esterase domain-containing protein</fullName>
    </recommendedName>
</protein>
<dbReference type="SUPFAM" id="SSF52266">
    <property type="entry name" value="SGNH hydrolase"/>
    <property type="match status" value="1"/>
</dbReference>
<dbReference type="EMBL" id="CP013200">
    <property type="protein sequence ID" value="ALO66281.1"/>
    <property type="molecule type" value="Genomic_DNA"/>
</dbReference>
<proteinExistence type="predicted"/>
<evidence type="ECO:0000259" key="2">
    <source>
        <dbReference type="Pfam" id="PF13472"/>
    </source>
</evidence>
<organism evidence="3 4">
    <name type="scientific">Arthrobacter alpinus</name>
    <dbReference type="NCBI Taxonomy" id="656366"/>
    <lineage>
        <taxon>Bacteria</taxon>
        <taxon>Bacillati</taxon>
        <taxon>Actinomycetota</taxon>
        <taxon>Actinomycetes</taxon>
        <taxon>Micrococcales</taxon>
        <taxon>Micrococcaceae</taxon>
        <taxon>Arthrobacter</taxon>
    </lineage>
</organism>
<reference evidence="3 4" key="2">
    <citation type="journal article" date="2016" name="J. Biotechnol.">
        <title>Complete genome sequence of Arthrobacter alpinus ERGS4:06, a yellow pigmented bacterium tolerant to cold and radiations isolated from Sikkim Himalaya.</title>
        <authorList>
            <person name="Kumar R."/>
            <person name="Singh D."/>
            <person name="Swarnkar M.K."/>
            <person name="Singh A.K."/>
            <person name="Kumar S."/>
        </authorList>
    </citation>
    <scope>NUCLEOTIDE SEQUENCE [LARGE SCALE GENOMIC DNA]</scope>
    <source>
        <strain evidence="3 4">ERGS4:06</strain>
    </source>
</reference>
<feature type="domain" description="SGNH hydrolase-type esterase" evidence="2">
    <location>
        <begin position="93"/>
        <end position="263"/>
    </location>
</feature>
<name>A0A0S2LXL7_9MICC</name>
<keyword evidence="1" id="KW-0732">Signal</keyword>
<evidence type="ECO:0000313" key="3">
    <source>
        <dbReference type="EMBL" id="ALO66281.1"/>
    </source>
</evidence>
<sequence>MGRRKISRSLGALIAAAVVLLALPPSAVVSIPATMPSASATTEATPVNGPSPTPVIGPVSAAVGDSLTHSLVLNPASGRYESVDANIASTAVLIGDSQSAGAAGVRAADTWVERGLSYGGYAVKFVGASGTGFTRSSARFGNYPDALEKGQMVLPHGNPALVVVQGGGNDAAAGATDAEILANAGRLLRGLKESYPNSQFLFIGTLARGGKAGGRRNEVDMLVAGFAHRNGAYFISAGDWLTRYELSNKMADGVHLTLEGHQILGKVLASRLKDLKLLGPKLH</sequence>
<feature type="signal peptide" evidence="1">
    <location>
        <begin position="1"/>
        <end position="27"/>
    </location>
</feature>
<evidence type="ECO:0000256" key="1">
    <source>
        <dbReference type="SAM" id="SignalP"/>
    </source>
</evidence>
<dbReference type="InterPro" id="IPR013830">
    <property type="entry name" value="SGNH_hydro"/>
</dbReference>
<gene>
    <name evidence="3" type="ORF">AS189_07010</name>
</gene>
<dbReference type="CDD" id="cd00229">
    <property type="entry name" value="SGNH_hydrolase"/>
    <property type="match status" value="1"/>
</dbReference>
<accession>A0A0S2LXL7</accession>
<evidence type="ECO:0000313" key="4">
    <source>
        <dbReference type="Proteomes" id="UP000059574"/>
    </source>
</evidence>
<dbReference type="Proteomes" id="UP000059574">
    <property type="component" value="Chromosome"/>
</dbReference>
<dbReference type="Gene3D" id="3.40.50.1110">
    <property type="entry name" value="SGNH hydrolase"/>
    <property type="match status" value="1"/>
</dbReference>